<name>A0A699L2C4_TANCI</name>
<gene>
    <name evidence="2" type="ORF">Tci_688475</name>
</gene>
<reference evidence="2" key="1">
    <citation type="journal article" date="2019" name="Sci. Rep.">
        <title>Draft genome of Tanacetum cinerariifolium, the natural source of mosquito coil.</title>
        <authorList>
            <person name="Yamashiro T."/>
            <person name="Shiraishi A."/>
            <person name="Satake H."/>
            <person name="Nakayama K."/>
        </authorList>
    </citation>
    <scope>NUCLEOTIDE SEQUENCE</scope>
</reference>
<dbReference type="EMBL" id="BKCJ010566161">
    <property type="protein sequence ID" value="GFB16504.1"/>
    <property type="molecule type" value="Genomic_DNA"/>
</dbReference>
<dbReference type="AlphaFoldDB" id="A0A699L2C4"/>
<evidence type="ECO:0000313" key="2">
    <source>
        <dbReference type="EMBL" id="GFB16504.1"/>
    </source>
</evidence>
<comment type="caution">
    <text evidence="2">The sequence shown here is derived from an EMBL/GenBank/DDBJ whole genome shotgun (WGS) entry which is preliminary data.</text>
</comment>
<feature type="compositionally biased region" description="Basic and acidic residues" evidence="1">
    <location>
        <begin position="50"/>
        <end position="60"/>
    </location>
</feature>
<organism evidence="2">
    <name type="scientific">Tanacetum cinerariifolium</name>
    <name type="common">Dalmatian daisy</name>
    <name type="synonym">Chrysanthemum cinerariifolium</name>
    <dbReference type="NCBI Taxonomy" id="118510"/>
    <lineage>
        <taxon>Eukaryota</taxon>
        <taxon>Viridiplantae</taxon>
        <taxon>Streptophyta</taxon>
        <taxon>Embryophyta</taxon>
        <taxon>Tracheophyta</taxon>
        <taxon>Spermatophyta</taxon>
        <taxon>Magnoliopsida</taxon>
        <taxon>eudicotyledons</taxon>
        <taxon>Gunneridae</taxon>
        <taxon>Pentapetalae</taxon>
        <taxon>asterids</taxon>
        <taxon>campanulids</taxon>
        <taxon>Asterales</taxon>
        <taxon>Asteraceae</taxon>
        <taxon>Asteroideae</taxon>
        <taxon>Anthemideae</taxon>
        <taxon>Anthemidinae</taxon>
        <taxon>Tanacetum</taxon>
    </lineage>
</organism>
<feature type="region of interest" description="Disordered" evidence="1">
    <location>
        <begin position="50"/>
        <end position="71"/>
    </location>
</feature>
<proteinExistence type="predicted"/>
<sequence>VTGYQTNGIARTKEKLIAGKDEMKKQLKQEYILKPIYTTGLLISQDAKDSAEDAGKKTEHNNSTNDINTVSSPISTAGPSFVNAASQIPFNAAGHSASTNAFEEHSFEGFSPFKNAFSLSHVPMVTPIDDTRIFGNAYDNDVLEEEVDMNNVDSSYTIPEATKFLKDNPQEQVIGSLETPVRTRHMSKTHKEFRLLSLVHKLRRTNHKDFQNCLFACFLSQMEPKKLVQALQDPSWVEAMQEELL</sequence>
<accession>A0A699L2C4</accession>
<feature type="compositionally biased region" description="Polar residues" evidence="1">
    <location>
        <begin position="61"/>
        <end position="71"/>
    </location>
</feature>
<protein>
    <submittedName>
        <fullName evidence="2">Uncharacterized protein</fullName>
    </submittedName>
</protein>
<evidence type="ECO:0000256" key="1">
    <source>
        <dbReference type="SAM" id="MobiDB-lite"/>
    </source>
</evidence>
<feature type="non-terminal residue" evidence="2">
    <location>
        <position position="1"/>
    </location>
</feature>